<dbReference type="GO" id="GO:0005524">
    <property type="term" value="F:ATP binding"/>
    <property type="evidence" value="ECO:0007669"/>
    <property type="project" value="UniProtKB-KW"/>
</dbReference>
<sequence length="1047" mass="114983">MAPLDFSKLAAATSPEERLTAATAFADAMSKLGVMEAHKNGTFSMLAAELADKGKAKANARAAALAALSAVVKKLGVSAEPFVAAMLPAIIEAAADKMKPVSMEADALAKSLCENLSAHAVTFVLPLVLAEADGKWQSNLLRVEMLSILAKKFPAQIERELVEIVPVVSGLIWDTKPAVKEGAVKAMESVCDTMNNKDIKGFVPKIIECIQNPEIVTETIHALAGVVFVAEVFASALAVMAPLLKRGFDENLISTKRNCARITENMAKLVDDPYEVAPFIPMLLPALAHWKEEVSDPECREVCETAHAQLKRTADQPPVWKRIERSQVVEAIKAVASGTEEVVNYTAAVAHSMLALKNLQPEDWTASLSPFVGMLVPAAKVQDTISSLLGTLSAFVKIEEAKEEVDDAEQLCDCQFSLAYGNKVLLNQTVLKLKRGYRYGLCGKNDSGKTSLMRAIANQQVEGFPPPTELRTMFVETDVQGELAEVPVLDFVVNHEGLKGFGITTEMAREKLLSVGFAEDDSGMAPASLTKQVGRLSGGWRMKLALVRAMLMKADILLLDEPTNHLDPGNVKWVIDYLVGLTSVTSIIVSHDIKVLDQVCTHVLQIDNLKLKQYKGNLTEVANKYVPDLMSYFKLKATKFTMRFPQPGPLEGVSSKGKHIMKMTNITFTYPGAPKPQLTGVTVRVSLSTRAACIGANGAGKSTMIKLLTGELQPDKGSGEVWKHPNARVAYVAQHAFHHIEHHLEKTPNEYIRWRYEYGSDKESLEKVTAKLSAEEEEAISKPIQIEYKTEDGALKVQKCVFKRFTEGRRTASKGKEYEYEVMWKGDFTTWVTKTKLEQNGFKKLLKHVDDKIAALATQLVRPLTQKFVESHLNDVGLAPEFATHTRMGALSGGQKVKVVLAASMWNTPHIVILDEPTNYLDRDSLGAMAEAIDSYDGGVVIISHNAQFVDQVCPEVWHLENHTLNLKGSYDWLESANKEAVKLAAQQDTYVDGLGNEVTLEKKKKKASKAELKKIKKSIADKRKAGMEVWTDEELEENGFLAESAE</sequence>
<evidence type="ECO:0000256" key="5">
    <source>
        <dbReference type="ARBA" id="ARBA00022737"/>
    </source>
</evidence>
<evidence type="ECO:0000256" key="10">
    <source>
        <dbReference type="ARBA" id="ARBA00049360"/>
    </source>
</evidence>
<dbReference type="InterPro" id="IPR011989">
    <property type="entry name" value="ARM-like"/>
</dbReference>
<keyword evidence="4" id="KW-0963">Cytoplasm</keyword>
<dbReference type="Gene3D" id="1.20.1390.20">
    <property type="match status" value="1"/>
</dbReference>
<keyword evidence="7" id="KW-0251">Elongation factor</keyword>
<evidence type="ECO:0000313" key="14">
    <source>
        <dbReference type="Proteomes" id="UP001515480"/>
    </source>
</evidence>
<dbReference type="PROSITE" id="PS50893">
    <property type="entry name" value="ABC_TRANSPORTER_2"/>
    <property type="match status" value="2"/>
</dbReference>
<dbReference type="PANTHER" id="PTHR19211:SF5">
    <property type="entry name" value="ELONGATION FACTOR 3A-RELATED"/>
    <property type="match status" value="1"/>
</dbReference>
<dbReference type="InterPro" id="IPR021133">
    <property type="entry name" value="HEAT_type_2"/>
</dbReference>
<dbReference type="Pfam" id="PF24984">
    <property type="entry name" value="HEAT_EF3_GNC1"/>
    <property type="match status" value="1"/>
</dbReference>
<dbReference type="Pfam" id="PF00005">
    <property type="entry name" value="ABC_tran"/>
    <property type="match status" value="2"/>
</dbReference>
<evidence type="ECO:0000259" key="12">
    <source>
        <dbReference type="PROSITE" id="PS50893"/>
    </source>
</evidence>
<dbReference type="InterPro" id="IPR050611">
    <property type="entry name" value="ABCF"/>
</dbReference>
<dbReference type="Gene3D" id="3.40.50.300">
    <property type="entry name" value="P-loop containing nucleotide triphosphate hydrolases"/>
    <property type="match status" value="2"/>
</dbReference>
<feature type="domain" description="ABC transporter" evidence="12">
    <location>
        <begin position="661"/>
        <end position="987"/>
    </location>
</feature>
<dbReference type="Pfam" id="PF24987">
    <property type="entry name" value="HEAT_EF3_N"/>
    <property type="match status" value="1"/>
</dbReference>
<name>A0AB34J0P1_PRYPA</name>
<evidence type="ECO:0000256" key="11">
    <source>
        <dbReference type="PROSITE-ProRule" id="PRU00103"/>
    </source>
</evidence>
<dbReference type="PROSITE" id="PS50077">
    <property type="entry name" value="HEAT_REPEAT"/>
    <property type="match status" value="1"/>
</dbReference>
<dbReference type="SUPFAM" id="SSF52540">
    <property type="entry name" value="P-loop containing nucleoside triphosphate hydrolases"/>
    <property type="match status" value="2"/>
</dbReference>
<dbReference type="SUPFAM" id="SSF48371">
    <property type="entry name" value="ARM repeat"/>
    <property type="match status" value="1"/>
</dbReference>
<dbReference type="InterPro" id="IPR003439">
    <property type="entry name" value="ABC_transporter-like_ATP-bd"/>
</dbReference>
<dbReference type="InterPro" id="IPR003593">
    <property type="entry name" value="AAA+_ATPase"/>
</dbReference>
<feature type="domain" description="ABC transporter" evidence="12">
    <location>
        <begin position="409"/>
        <end position="633"/>
    </location>
</feature>
<dbReference type="InterPro" id="IPR047036">
    <property type="entry name" value="EF3_4HB_sf"/>
</dbReference>
<feature type="repeat" description="HEAT" evidence="11">
    <location>
        <begin position="164"/>
        <end position="200"/>
    </location>
</feature>
<dbReference type="Gene3D" id="1.25.10.10">
    <property type="entry name" value="Leucine-rich Repeat Variant"/>
    <property type="match status" value="1"/>
</dbReference>
<dbReference type="InterPro" id="IPR017871">
    <property type="entry name" value="ABC_transporter-like_CS"/>
</dbReference>
<dbReference type="PANTHER" id="PTHR19211">
    <property type="entry name" value="ATP-BINDING TRANSPORT PROTEIN-RELATED"/>
    <property type="match status" value="1"/>
</dbReference>
<evidence type="ECO:0000256" key="8">
    <source>
        <dbReference type="ARBA" id="ARBA00022840"/>
    </source>
</evidence>
<reference evidence="13 14" key="1">
    <citation type="journal article" date="2024" name="Science">
        <title>Giant polyketide synthase enzymes in the biosynthesis of giant marine polyether toxins.</title>
        <authorList>
            <person name="Fallon T.R."/>
            <person name="Shende V.V."/>
            <person name="Wierzbicki I.H."/>
            <person name="Pendleton A.L."/>
            <person name="Watervoot N.F."/>
            <person name="Auber R.P."/>
            <person name="Gonzalez D.J."/>
            <person name="Wisecaver J.H."/>
            <person name="Moore B.S."/>
        </authorList>
    </citation>
    <scope>NUCLEOTIDE SEQUENCE [LARGE SCALE GENOMIC DNA]</scope>
    <source>
        <strain evidence="13 14">12B1</strain>
    </source>
</reference>
<comment type="similarity">
    <text evidence="3">Belongs to the ABC transporter superfamily. ABCF family. EF3 subfamily.</text>
</comment>
<dbReference type="Gene3D" id="2.40.50.990">
    <property type="match status" value="1"/>
</dbReference>
<dbReference type="InterPro" id="IPR016024">
    <property type="entry name" value="ARM-type_fold"/>
</dbReference>
<dbReference type="CDD" id="cd03221">
    <property type="entry name" value="ABCF_EF-3"/>
    <property type="match status" value="1"/>
</dbReference>
<dbReference type="EMBL" id="JBGBPQ010000014">
    <property type="protein sequence ID" value="KAL1511053.1"/>
    <property type="molecule type" value="Genomic_DNA"/>
</dbReference>
<evidence type="ECO:0000256" key="3">
    <source>
        <dbReference type="ARBA" id="ARBA00011054"/>
    </source>
</evidence>
<keyword evidence="14" id="KW-1185">Reference proteome</keyword>
<dbReference type="AlphaFoldDB" id="A0AB34J0P1"/>
<protein>
    <recommendedName>
        <fullName evidence="12">ABC transporter domain-containing protein</fullName>
    </recommendedName>
</protein>
<accession>A0AB34J0P1</accession>
<dbReference type="GO" id="GO:0016887">
    <property type="term" value="F:ATP hydrolysis activity"/>
    <property type="evidence" value="ECO:0007669"/>
    <property type="project" value="InterPro"/>
</dbReference>
<keyword evidence="5" id="KW-0677">Repeat</keyword>
<evidence type="ECO:0000256" key="6">
    <source>
        <dbReference type="ARBA" id="ARBA00022741"/>
    </source>
</evidence>
<keyword evidence="9" id="KW-0648">Protein biosynthesis</keyword>
<dbReference type="SMART" id="SM00382">
    <property type="entry name" value="AAA"/>
    <property type="match status" value="2"/>
</dbReference>
<dbReference type="Proteomes" id="UP001515480">
    <property type="component" value="Unassembled WGS sequence"/>
</dbReference>
<comment type="subcellular location">
    <subcellularLocation>
        <location evidence="1">Cytoplasm</location>
    </subcellularLocation>
</comment>
<evidence type="ECO:0000256" key="2">
    <source>
        <dbReference type="ARBA" id="ARBA00004815"/>
    </source>
</evidence>
<gene>
    <name evidence="13" type="ORF">AB1Y20_005877</name>
</gene>
<comment type="caution">
    <text evidence="13">The sequence shown here is derived from an EMBL/GenBank/DDBJ whole genome shotgun (WGS) entry which is preliminary data.</text>
</comment>
<comment type="catalytic activity">
    <reaction evidence="10">
        <text>ATP + H2O = ADP + phosphate + H(+)</text>
        <dbReference type="Rhea" id="RHEA:13065"/>
        <dbReference type="ChEBI" id="CHEBI:15377"/>
        <dbReference type="ChEBI" id="CHEBI:15378"/>
        <dbReference type="ChEBI" id="CHEBI:30616"/>
        <dbReference type="ChEBI" id="CHEBI:43474"/>
        <dbReference type="ChEBI" id="CHEBI:456216"/>
    </reaction>
</comment>
<keyword evidence="8" id="KW-0067">ATP-binding</keyword>
<evidence type="ECO:0000256" key="1">
    <source>
        <dbReference type="ARBA" id="ARBA00004496"/>
    </source>
</evidence>
<keyword evidence="6" id="KW-0547">Nucleotide-binding</keyword>
<dbReference type="GO" id="GO:0003746">
    <property type="term" value="F:translation elongation factor activity"/>
    <property type="evidence" value="ECO:0007669"/>
    <property type="project" value="UniProtKB-KW"/>
</dbReference>
<evidence type="ECO:0000256" key="7">
    <source>
        <dbReference type="ARBA" id="ARBA00022768"/>
    </source>
</evidence>
<proteinExistence type="inferred from homology"/>
<dbReference type="InterPro" id="IPR027417">
    <property type="entry name" value="P-loop_NTPase"/>
</dbReference>
<dbReference type="InterPro" id="IPR047038">
    <property type="entry name" value="eEF3_chromodomain-like_sf"/>
</dbReference>
<dbReference type="PROSITE" id="PS00211">
    <property type="entry name" value="ABC_TRANSPORTER_1"/>
    <property type="match status" value="2"/>
</dbReference>
<evidence type="ECO:0000313" key="13">
    <source>
        <dbReference type="EMBL" id="KAL1511053.1"/>
    </source>
</evidence>
<comment type="pathway">
    <text evidence="2">Protein biosynthesis; polypeptide chain elongation.</text>
</comment>
<evidence type="ECO:0000256" key="4">
    <source>
        <dbReference type="ARBA" id="ARBA00022490"/>
    </source>
</evidence>
<evidence type="ECO:0000256" key="9">
    <source>
        <dbReference type="ARBA" id="ARBA00022917"/>
    </source>
</evidence>
<organism evidence="13 14">
    <name type="scientific">Prymnesium parvum</name>
    <name type="common">Toxic golden alga</name>
    <dbReference type="NCBI Taxonomy" id="97485"/>
    <lineage>
        <taxon>Eukaryota</taxon>
        <taxon>Haptista</taxon>
        <taxon>Haptophyta</taxon>
        <taxon>Prymnesiophyceae</taxon>
        <taxon>Prymnesiales</taxon>
        <taxon>Prymnesiaceae</taxon>
        <taxon>Prymnesium</taxon>
    </lineage>
</organism>
<dbReference type="GO" id="GO:0005737">
    <property type="term" value="C:cytoplasm"/>
    <property type="evidence" value="ECO:0007669"/>
    <property type="project" value="UniProtKB-SubCell"/>
</dbReference>